<evidence type="ECO:0000313" key="2">
    <source>
        <dbReference type="EMBL" id="SIT20698.1"/>
    </source>
</evidence>
<feature type="chain" id="PRO_5012704161" description="Cation transport ATPase" evidence="1">
    <location>
        <begin position="33"/>
        <end position="232"/>
    </location>
</feature>
<accession>A0A1N7QCX8</accession>
<dbReference type="EMBL" id="FTOT01000009">
    <property type="protein sequence ID" value="SIT20698.1"/>
    <property type="molecule type" value="Genomic_DNA"/>
</dbReference>
<dbReference type="AlphaFoldDB" id="A0A1N7QCX8"/>
<gene>
    <name evidence="2" type="ORF">SAMN05421774_10934</name>
</gene>
<keyword evidence="3" id="KW-1185">Reference proteome</keyword>
<dbReference type="Proteomes" id="UP000186141">
    <property type="component" value="Unassembled WGS sequence"/>
</dbReference>
<protein>
    <recommendedName>
        <fullName evidence="4">Cation transport ATPase</fullName>
    </recommendedName>
</protein>
<keyword evidence="1" id="KW-0732">Signal</keyword>
<dbReference type="STRING" id="1086013.SAMN05421774_10934"/>
<evidence type="ECO:0008006" key="4">
    <source>
        <dbReference type="Google" id="ProtNLM"/>
    </source>
</evidence>
<sequence>MAPPPIRAPKPRRMSIWISKSLLGAAALMALAACQMTDPPPSRFSGPPPARMGVAGGQVIVAGPRGFCIDREVSRDAQGGAALAVLSACRGLGGGLLGPAPSQSAVLTAAVAAKGRLIDIDAAAAGLDRYFQSDRGRAALSRSGKAATIRIREGFAENGAFLLYLTDSTAFSWGAVQPEYWRALLQVGGRMVTVAVLAVPESPLSRDAGLSLLREFIASLRNATETAAIPKA</sequence>
<reference evidence="2 3" key="1">
    <citation type="submission" date="2017-01" db="EMBL/GenBank/DDBJ databases">
        <authorList>
            <person name="Mah S.A."/>
            <person name="Swanson W.J."/>
            <person name="Moy G.W."/>
            <person name="Vacquier V.D."/>
        </authorList>
    </citation>
    <scope>NUCLEOTIDE SEQUENCE [LARGE SCALE GENOMIC DNA]</scope>
    <source>
        <strain evidence="2 3">DSM 26375</strain>
    </source>
</reference>
<feature type="signal peptide" evidence="1">
    <location>
        <begin position="1"/>
        <end position="32"/>
    </location>
</feature>
<evidence type="ECO:0000256" key="1">
    <source>
        <dbReference type="SAM" id="SignalP"/>
    </source>
</evidence>
<proteinExistence type="predicted"/>
<name>A0A1N7QCX8_9RHOB</name>
<evidence type="ECO:0000313" key="3">
    <source>
        <dbReference type="Proteomes" id="UP000186141"/>
    </source>
</evidence>
<organism evidence="2 3">
    <name type="scientific">Gemmobacter megaterium</name>
    <dbReference type="NCBI Taxonomy" id="1086013"/>
    <lineage>
        <taxon>Bacteria</taxon>
        <taxon>Pseudomonadati</taxon>
        <taxon>Pseudomonadota</taxon>
        <taxon>Alphaproteobacteria</taxon>
        <taxon>Rhodobacterales</taxon>
        <taxon>Paracoccaceae</taxon>
        <taxon>Gemmobacter</taxon>
    </lineage>
</organism>
<dbReference type="PROSITE" id="PS51257">
    <property type="entry name" value="PROKAR_LIPOPROTEIN"/>
    <property type="match status" value="1"/>
</dbReference>